<feature type="domain" description="Guanylate cyclase" evidence="8">
    <location>
        <begin position="1516"/>
        <end position="1659"/>
    </location>
</feature>
<name>A0ABQ5S264_9CHLO</name>
<keyword evidence="2" id="KW-0812">Transmembrane</keyword>
<comment type="subcellular location">
    <subcellularLocation>
        <location evidence="1">Membrane</location>
    </subcellularLocation>
</comment>
<keyword evidence="6" id="KW-0456">Lyase</keyword>
<evidence type="ECO:0000256" key="6">
    <source>
        <dbReference type="ARBA" id="ARBA00023239"/>
    </source>
</evidence>
<comment type="caution">
    <text evidence="9">The sequence shown here is derived from an EMBL/GenBank/DDBJ whole genome shotgun (WGS) entry which is preliminary data.</text>
</comment>
<feature type="region of interest" description="Disordered" evidence="7">
    <location>
        <begin position="1384"/>
        <end position="1405"/>
    </location>
</feature>
<feature type="region of interest" description="Disordered" evidence="7">
    <location>
        <begin position="396"/>
        <end position="435"/>
    </location>
</feature>
<feature type="region of interest" description="Disordered" evidence="7">
    <location>
        <begin position="771"/>
        <end position="809"/>
    </location>
</feature>
<evidence type="ECO:0000256" key="4">
    <source>
        <dbReference type="ARBA" id="ARBA00022989"/>
    </source>
</evidence>
<feature type="region of interest" description="Disordered" evidence="7">
    <location>
        <begin position="1330"/>
        <end position="1360"/>
    </location>
</feature>
<feature type="region of interest" description="Disordered" evidence="7">
    <location>
        <begin position="990"/>
        <end position="1025"/>
    </location>
</feature>
<feature type="non-terminal residue" evidence="9">
    <location>
        <position position="1797"/>
    </location>
</feature>
<dbReference type="CDD" id="cd07302">
    <property type="entry name" value="CHD"/>
    <property type="match status" value="1"/>
</dbReference>
<dbReference type="Gene3D" id="3.30.70.1230">
    <property type="entry name" value="Nucleotide cyclase"/>
    <property type="match status" value="1"/>
</dbReference>
<sequence>MLCIPVIPCLMPHASSLMLSTTKPRPKAPTPSPSTFSPSLIMIETQIISPPISPLFPRPFPRPRFQSSGTIRADFNLTSTGSGPVTLISKPLTPPHPGPGPGRGVPFLREALVFSSSPAIITLFNLDGKPVHQNLASKEYYGARTSCQAAATAAPGFICRAAETATGRGGGGGGSRCGYVASLVTASSCHHVSSQVSREGAARGAAGAAEDLLSQVFSLEPAKLEALLQELAILAGSDEREGETGEEGGGLAGGAATTAVGRVWKGVVRVPPSLAPERGTQLQWLTDGVVPRGFEPTEGAMAAGCTDSDRGGGRSDGGPPTALVAALAAAGTEERACGVMEFAELAAEDALYGRSATYGTGAETYGSSAAAAAAAVAAIAGTSTVSKLQGYLTSSRFRKERDGGGGGSGGRLGSTSTPDNFQPPTAFNNPTSCRGNISEGQFDSVEALLLIEEQASTIGVQPQRKERRGGGGSDGAAGKRASVSYDSCSGPVTAAAISMLGLRESEEQLPTATLSLGQQQQQQRMPMLMEGAAQMSAPALNCSPQRSLVFVDKDLLSVVRTGSAPMLDATVATAAATAAAPTAAADVQPLGSWPLLASSSRTRNVRNLTSLATDPTAADGSAVNGAAATSPPSAAARMGPSIEFATASGIGGGSRWRGGAATRLSVMTSTRSGIAAISKLYGMRDTARNSVLSSTAIGGAGSGVDGGAIGGMPRASSAVAVLGMHRPWIADADADADSADAASIQQHPSLAIASPSIDSGTGGGLASPLTASTISTGLQPAPAYSQPVPRVPQHGLMPAAPSGRPASDAFVPLDRRHAAAPRNLQGHSPATLGVELGFSSLDTELQSSMEVSGSGGGGGGAGGPGAGGSLRRSRAPPSRSYSTRALQSFAGDASSTSAVLSGLVLGGGGGATATTGRTSSGTGRRSIRRQMSFQVAPLNVRAITYRTSVYDTGSAGLGAGIRAPVIGMGSVQNHRQLRHPHSAWLIPQELSSTSQAPPRRTASGGPLLGSAAAPPPPPPPPRLSPAFIGAAAGAAAPEDKFIAPSPQMRPLTRLHRRMSAPSGLHQLLAMSDVEAVPMHAAGIGRSRDSGRNIDGSCTGAATRAASGTTHFGGTIGTASLCPAPLDARSNQLASGTTSGGRTSAGGMNSVRSVAGLTLSEALLVTPGNFLQSRTEASSRLLLAPASAAAAVPSPTRMSYSGAILEASIGSAVTPLRLMGAAAAAGIAKYSSSRHGVGSSSGSGSGAFSGHISKIQYSGSTAKSNVALTPQSRSLPPSGSIIQGKPPTPPPPPPPPPPSFAAGEMAALLVATRASNRVCGGGVDGHVIKERGGLSITPTPSGSLPRHGRTLGSGSQGRYSRHCHRGISREGLQEVIIVEDRTIREEWGKEAEEEEEEGEEEEEEEEEECWHEMWALRSVDPVTGEPVIVLSQTDVTAKVVAERHVAQVMEAEHRLLEQLFPRHILQYMAEEWTSKQFRRRLQQQRGGSSVATAATTASERPVVRDCNTLATLHPQVTLLFADIKGFTPMCKEVEPRVVMSMLNDLYSRYDKMLDKFGVFKVETIGDCYFVAGGLIAEDEDGMAAVRGEGSREDPLHAYKVFAFAKAMLAAAREVPMPTTGEPVQIRIGIHTGPVVSGIAGTRMPRFCLFGDTVNTASRMESTGVPGAIHASEAAQKLLPDEDWEATDGVEVKGKGLMLTYLWRHPDASELPPLSVTAAAAAGRVGPRVAGNSQESGDVGGSEEGRWGSSITSSGTGGGDVSQCRTSRVPSRSQRRRPHPGIDDKHSISMMLREELLHT</sequence>
<dbReference type="PROSITE" id="PS50125">
    <property type="entry name" value="GUANYLATE_CYCLASE_2"/>
    <property type="match status" value="1"/>
</dbReference>
<feature type="compositionally biased region" description="Polar residues" evidence="7">
    <location>
        <begin position="1262"/>
        <end position="1280"/>
    </location>
</feature>
<feature type="compositionally biased region" description="Low complexity" evidence="7">
    <location>
        <begin position="617"/>
        <end position="635"/>
    </location>
</feature>
<keyword evidence="10" id="KW-1185">Reference proteome</keyword>
<keyword evidence="5" id="KW-0472">Membrane</keyword>
<evidence type="ECO:0000256" key="1">
    <source>
        <dbReference type="ARBA" id="ARBA00004370"/>
    </source>
</evidence>
<dbReference type="InterPro" id="IPR050401">
    <property type="entry name" value="Cyclic_nucleotide_synthase"/>
</dbReference>
<feature type="region of interest" description="Disordered" evidence="7">
    <location>
        <begin position="906"/>
        <end position="927"/>
    </location>
</feature>
<feature type="compositionally biased region" description="Acidic residues" evidence="7">
    <location>
        <begin position="1390"/>
        <end position="1405"/>
    </location>
</feature>
<evidence type="ECO:0000256" key="7">
    <source>
        <dbReference type="SAM" id="MobiDB-lite"/>
    </source>
</evidence>
<feature type="region of interest" description="Disordered" evidence="7">
    <location>
        <begin position="459"/>
        <end position="484"/>
    </location>
</feature>
<feature type="region of interest" description="Disordered" evidence="7">
    <location>
        <begin position="1723"/>
        <end position="1784"/>
    </location>
</feature>
<dbReference type="SMART" id="SM00044">
    <property type="entry name" value="CYCc"/>
    <property type="match status" value="1"/>
</dbReference>
<feature type="region of interest" description="Disordered" evidence="7">
    <location>
        <begin position="613"/>
        <end position="635"/>
    </location>
</feature>
<evidence type="ECO:0000256" key="3">
    <source>
        <dbReference type="ARBA" id="ARBA00022741"/>
    </source>
</evidence>
<feature type="compositionally biased region" description="Low complexity" evidence="7">
    <location>
        <begin position="875"/>
        <end position="885"/>
    </location>
</feature>
<feature type="compositionally biased region" description="Low complexity" evidence="7">
    <location>
        <begin position="912"/>
        <end position="924"/>
    </location>
</feature>
<evidence type="ECO:0000256" key="5">
    <source>
        <dbReference type="ARBA" id="ARBA00023136"/>
    </source>
</evidence>
<feature type="region of interest" description="Disordered" evidence="7">
    <location>
        <begin position="847"/>
        <end position="886"/>
    </location>
</feature>
<evidence type="ECO:0000256" key="2">
    <source>
        <dbReference type="ARBA" id="ARBA00022692"/>
    </source>
</evidence>
<feature type="compositionally biased region" description="Pro residues" evidence="7">
    <location>
        <begin position="1013"/>
        <end position="1023"/>
    </location>
</feature>
<dbReference type="PANTHER" id="PTHR11920:SF335">
    <property type="entry name" value="GUANYLATE CYCLASE"/>
    <property type="match status" value="1"/>
</dbReference>
<dbReference type="PANTHER" id="PTHR11920">
    <property type="entry name" value="GUANYLYL CYCLASE"/>
    <property type="match status" value="1"/>
</dbReference>
<accession>A0ABQ5S264</accession>
<dbReference type="EMBL" id="BSDZ01000015">
    <property type="protein sequence ID" value="GLI63538.1"/>
    <property type="molecule type" value="Genomic_DNA"/>
</dbReference>
<dbReference type="Pfam" id="PF00211">
    <property type="entry name" value="Guanylate_cyc"/>
    <property type="match status" value="1"/>
</dbReference>
<feature type="compositionally biased region" description="Pro residues" evidence="7">
    <location>
        <begin position="1285"/>
        <end position="1298"/>
    </location>
</feature>
<feature type="compositionally biased region" description="Low complexity" evidence="7">
    <location>
        <begin position="1002"/>
        <end position="1012"/>
    </location>
</feature>
<reference evidence="9 10" key="1">
    <citation type="journal article" date="2023" name="IScience">
        <title>Expanded male sex-determining region conserved during the evolution of homothallism in the green alga Volvox.</title>
        <authorList>
            <person name="Yamamoto K."/>
            <person name="Matsuzaki R."/>
            <person name="Mahakham W."/>
            <person name="Heman W."/>
            <person name="Sekimoto H."/>
            <person name="Kawachi M."/>
            <person name="Minakuchi Y."/>
            <person name="Toyoda A."/>
            <person name="Nozaki H."/>
        </authorList>
    </citation>
    <scope>NUCLEOTIDE SEQUENCE [LARGE SCALE GENOMIC DNA]</scope>
    <source>
        <strain evidence="9 10">NIES-4468</strain>
    </source>
</reference>
<dbReference type="SUPFAM" id="SSF55073">
    <property type="entry name" value="Nucleotide cyclase"/>
    <property type="match status" value="1"/>
</dbReference>
<organism evidence="9 10">
    <name type="scientific">Volvox africanus</name>
    <dbReference type="NCBI Taxonomy" id="51714"/>
    <lineage>
        <taxon>Eukaryota</taxon>
        <taxon>Viridiplantae</taxon>
        <taxon>Chlorophyta</taxon>
        <taxon>core chlorophytes</taxon>
        <taxon>Chlorophyceae</taxon>
        <taxon>CS clade</taxon>
        <taxon>Chlamydomonadales</taxon>
        <taxon>Volvocaceae</taxon>
        <taxon>Volvox</taxon>
    </lineage>
</organism>
<dbReference type="InterPro" id="IPR001054">
    <property type="entry name" value="A/G_cyclase"/>
</dbReference>
<keyword evidence="4" id="KW-1133">Transmembrane helix</keyword>
<feature type="compositionally biased region" description="Polar residues" evidence="7">
    <location>
        <begin position="417"/>
        <end position="435"/>
    </location>
</feature>
<dbReference type="InterPro" id="IPR029787">
    <property type="entry name" value="Nucleotide_cyclase"/>
</dbReference>
<evidence type="ECO:0000259" key="8">
    <source>
        <dbReference type="PROSITE" id="PS50125"/>
    </source>
</evidence>
<evidence type="ECO:0000313" key="10">
    <source>
        <dbReference type="Proteomes" id="UP001165090"/>
    </source>
</evidence>
<feature type="compositionally biased region" description="Gly residues" evidence="7">
    <location>
        <begin position="853"/>
        <end position="868"/>
    </location>
</feature>
<protein>
    <recommendedName>
        <fullName evidence="8">Guanylate cyclase domain-containing protein</fullName>
    </recommendedName>
</protein>
<feature type="region of interest" description="Disordered" evidence="7">
    <location>
        <begin position="1262"/>
        <end position="1300"/>
    </location>
</feature>
<evidence type="ECO:0000313" key="9">
    <source>
        <dbReference type="EMBL" id="GLI63538.1"/>
    </source>
</evidence>
<keyword evidence="3" id="KW-0547">Nucleotide-binding</keyword>
<proteinExistence type="predicted"/>
<gene>
    <name evidence="9" type="ORF">VaNZ11_006527</name>
</gene>
<dbReference type="Proteomes" id="UP001165090">
    <property type="component" value="Unassembled WGS sequence"/>
</dbReference>